<keyword evidence="2" id="KW-1185">Reference proteome</keyword>
<dbReference type="EMBL" id="JBHLWN010000053">
    <property type="protein sequence ID" value="MFC0213514.1"/>
    <property type="molecule type" value="Genomic_DNA"/>
</dbReference>
<sequence>MTLLGIMEFIQSGSYKELKHLGNTAATLKEMIRAEQAALESKRMVWTSLGVVGQFQYFNTFEYDRLQLNEYLYSLGLLPRIACIEISLLSSKQAAEMKQFCIPGNKYVRYTPNRLGRINGDMSEEENTSYHSLSLTNKVSTWKEVYERKETLTKD</sequence>
<dbReference type="Proteomes" id="UP001589776">
    <property type="component" value="Unassembled WGS sequence"/>
</dbReference>
<proteinExistence type="predicted"/>
<accession>A0ABV6DLI9</accession>
<organism evidence="1 2">
    <name type="scientific">Paenibacillus chartarius</name>
    <dbReference type="NCBI Taxonomy" id="747481"/>
    <lineage>
        <taxon>Bacteria</taxon>
        <taxon>Bacillati</taxon>
        <taxon>Bacillota</taxon>
        <taxon>Bacilli</taxon>
        <taxon>Bacillales</taxon>
        <taxon>Paenibacillaceae</taxon>
        <taxon>Paenibacillus</taxon>
    </lineage>
</organism>
<gene>
    <name evidence="1" type="ORF">ACFFK0_13780</name>
</gene>
<evidence type="ECO:0000313" key="1">
    <source>
        <dbReference type="EMBL" id="MFC0213514.1"/>
    </source>
</evidence>
<comment type="caution">
    <text evidence="1">The sequence shown here is derived from an EMBL/GenBank/DDBJ whole genome shotgun (WGS) entry which is preliminary data.</text>
</comment>
<name>A0ABV6DLI9_9BACL</name>
<evidence type="ECO:0000313" key="2">
    <source>
        <dbReference type="Proteomes" id="UP001589776"/>
    </source>
</evidence>
<protein>
    <submittedName>
        <fullName evidence="1">Uncharacterized protein</fullName>
    </submittedName>
</protein>
<dbReference type="RefSeq" id="WP_377470860.1">
    <property type="nucleotide sequence ID" value="NZ_JBHLWN010000053.1"/>
</dbReference>
<reference evidence="1 2" key="1">
    <citation type="submission" date="2024-09" db="EMBL/GenBank/DDBJ databases">
        <authorList>
            <person name="Sun Q."/>
            <person name="Mori K."/>
        </authorList>
    </citation>
    <scope>NUCLEOTIDE SEQUENCE [LARGE SCALE GENOMIC DNA]</scope>
    <source>
        <strain evidence="1 2">CCM 7759</strain>
    </source>
</reference>